<comment type="caution">
    <text evidence="2">The sequence shown here is derived from an EMBL/GenBank/DDBJ whole genome shotgun (WGS) entry which is preliminary data.</text>
</comment>
<organism evidence="2 3">
    <name type="scientific">Methylobacterium longum</name>
    <dbReference type="NCBI Taxonomy" id="767694"/>
    <lineage>
        <taxon>Bacteria</taxon>
        <taxon>Pseudomonadati</taxon>
        <taxon>Pseudomonadota</taxon>
        <taxon>Alphaproteobacteria</taxon>
        <taxon>Hyphomicrobiales</taxon>
        <taxon>Methylobacteriaceae</taxon>
        <taxon>Methylobacterium</taxon>
    </lineage>
</organism>
<feature type="compositionally biased region" description="Low complexity" evidence="1">
    <location>
        <begin position="88"/>
        <end position="99"/>
    </location>
</feature>
<dbReference type="RefSeq" id="WP_238285144.1">
    <property type="nucleotide sequence ID" value="NZ_BPQS01000002.1"/>
</dbReference>
<protein>
    <recommendedName>
        <fullName evidence="4">Transcriptional regulator</fullName>
    </recommendedName>
</protein>
<feature type="compositionally biased region" description="Acidic residues" evidence="1">
    <location>
        <begin position="1"/>
        <end position="12"/>
    </location>
</feature>
<gene>
    <name evidence="2" type="ORF">QWZ18_17015</name>
</gene>
<dbReference type="Proteomes" id="UP001244297">
    <property type="component" value="Unassembled WGS sequence"/>
</dbReference>
<feature type="compositionally biased region" description="Basic and acidic residues" evidence="1">
    <location>
        <begin position="13"/>
        <end position="41"/>
    </location>
</feature>
<sequence length="113" mass="12119">MSDDTEFDLDEENSVRDAEAEAKTRADNRAERAERAERMAREGAQAMAEHHAAIKAVDERTVRLRSLRLAKEAADAQTKAAEKEAKSAAKSAGKGAGKSAPKKAAPKKTAAKD</sequence>
<keyword evidence="3" id="KW-1185">Reference proteome</keyword>
<feature type="compositionally biased region" description="Basic and acidic residues" evidence="1">
    <location>
        <begin position="71"/>
        <end position="87"/>
    </location>
</feature>
<evidence type="ECO:0008006" key="4">
    <source>
        <dbReference type="Google" id="ProtNLM"/>
    </source>
</evidence>
<accession>A0ABT8AQY7</accession>
<evidence type="ECO:0000313" key="2">
    <source>
        <dbReference type="EMBL" id="MDN3572318.1"/>
    </source>
</evidence>
<feature type="region of interest" description="Disordered" evidence="1">
    <location>
        <begin position="71"/>
        <end position="113"/>
    </location>
</feature>
<reference evidence="3" key="1">
    <citation type="journal article" date="2019" name="Int. J. Syst. Evol. Microbiol.">
        <title>The Global Catalogue of Microorganisms (GCM) 10K type strain sequencing project: providing services to taxonomists for standard genome sequencing and annotation.</title>
        <authorList>
            <consortium name="The Broad Institute Genomics Platform"/>
            <consortium name="The Broad Institute Genome Sequencing Center for Infectious Disease"/>
            <person name="Wu L."/>
            <person name="Ma J."/>
        </authorList>
    </citation>
    <scope>NUCLEOTIDE SEQUENCE [LARGE SCALE GENOMIC DNA]</scope>
    <source>
        <strain evidence="3">CECT 7806</strain>
    </source>
</reference>
<name>A0ABT8AQY7_9HYPH</name>
<evidence type="ECO:0000256" key="1">
    <source>
        <dbReference type="SAM" id="MobiDB-lite"/>
    </source>
</evidence>
<feature type="region of interest" description="Disordered" evidence="1">
    <location>
        <begin position="1"/>
        <end position="53"/>
    </location>
</feature>
<proteinExistence type="predicted"/>
<dbReference type="EMBL" id="JAUFPT010000058">
    <property type="protein sequence ID" value="MDN3572318.1"/>
    <property type="molecule type" value="Genomic_DNA"/>
</dbReference>
<evidence type="ECO:0000313" key="3">
    <source>
        <dbReference type="Proteomes" id="UP001244297"/>
    </source>
</evidence>